<accession>A0ABR3M5K7</accession>
<dbReference type="Proteomes" id="UP001558613">
    <property type="component" value="Unassembled WGS sequence"/>
</dbReference>
<name>A0ABR3M5K7_9TELE</name>
<keyword evidence="2" id="KW-1185">Reference proteome</keyword>
<evidence type="ECO:0000313" key="1">
    <source>
        <dbReference type="EMBL" id="KAL1260407.1"/>
    </source>
</evidence>
<proteinExistence type="predicted"/>
<protein>
    <submittedName>
        <fullName evidence="1">Uncharacterized protein</fullName>
    </submittedName>
</protein>
<reference evidence="1 2" key="1">
    <citation type="submission" date="2023-09" db="EMBL/GenBank/DDBJ databases">
        <authorList>
            <person name="Wang M."/>
        </authorList>
    </citation>
    <scope>NUCLEOTIDE SEQUENCE [LARGE SCALE GENOMIC DNA]</scope>
    <source>
        <strain evidence="1">GT-2023</strain>
        <tissue evidence="1">Liver</tissue>
    </source>
</reference>
<dbReference type="EMBL" id="JAYMGO010000015">
    <property type="protein sequence ID" value="KAL1260407.1"/>
    <property type="molecule type" value="Genomic_DNA"/>
</dbReference>
<evidence type="ECO:0000313" key="2">
    <source>
        <dbReference type="Proteomes" id="UP001558613"/>
    </source>
</evidence>
<sequence>MCGKQNDNETPQQFLYRLIGLKQKLIFLSKQAATDLEYDEQTIQNVFLRTIYQGMGPKYNQFCTEMKPLLMNRLVTDEALLRQVTQIASDESERQRQLGQALRPRVSNALSAQCDSSRGREVVYNRQSDQTETICRLSAQIEALTKTVESLAKDN</sequence>
<comment type="caution">
    <text evidence="1">The sequence shown here is derived from an EMBL/GenBank/DDBJ whole genome shotgun (WGS) entry which is preliminary data.</text>
</comment>
<gene>
    <name evidence="1" type="ORF">QQF64_008234</name>
</gene>
<organism evidence="1 2">
    <name type="scientific">Cirrhinus molitorella</name>
    <name type="common">mud carp</name>
    <dbReference type="NCBI Taxonomy" id="172907"/>
    <lineage>
        <taxon>Eukaryota</taxon>
        <taxon>Metazoa</taxon>
        <taxon>Chordata</taxon>
        <taxon>Craniata</taxon>
        <taxon>Vertebrata</taxon>
        <taxon>Euteleostomi</taxon>
        <taxon>Actinopterygii</taxon>
        <taxon>Neopterygii</taxon>
        <taxon>Teleostei</taxon>
        <taxon>Ostariophysi</taxon>
        <taxon>Cypriniformes</taxon>
        <taxon>Cyprinidae</taxon>
        <taxon>Labeoninae</taxon>
        <taxon>Labeonini</taxon>
        <taxon>Cirrhinus</taxon>
    </lineage>
</organism>